<dbReference type="Proteomes" id="UP000636956">
    <property type="component" value="Unassembled WGS sequence"/>
</dbReference>
<protein>
    <submittedName>
        <fullName evidence="1">Transcriptional regulator</fullName>
    </submittedName>
</protein>
<dbReference type="GO" id="GO:0003677">
    <property type="term" value="F:DNA binding"/>
    <property type="evidence" value="ECO:0007669"/>
    <property type="project" value="InterPro"/>
</dbReference>
<organism evidence="1 2">
    <name type="scientific">Agromyces bauzanensis</name>
    <dbReference type="NCBI Taxonomy" id="1308924"/>
    <lineage>
        <taxon>Bacteria</taxon>
        <taxon>Bacillati</taxon>
        <taxon>Actinomycetota</taxon>
        <taxon>Actinomycetes</taxon>
        <taxon>Micrococcales</taxon>
        <taxon>Microbacteriaceae</taxon>
        <taxon>Agromyces</taxon>
    </lineage>
</organism>
<reference evidence="1" key="1">
    <citation type="journal article" date="2014" name="Int. J. Syst. Evol. Microbiol.">
        <title>Complete genome sequence of Corynebacterium casei LMG S-19264T (=DSM 44701T), isolated from a smear-ripened cheese.</title>
        <authorList>
            <consortium name="US DOE Joint Genome Institute (JGI-PGF)"/>
            <person name="Walter F."/>
            <person name="Albersmeier A."/>
            <person name="Kalinowski J."/>
            <person name="Ruckert C."/>
        </authorList>
    </citation>
    <scope>NUCLEOTIDE SEQUENCE</scope>
    <source>
        <strain evidence="1">CGMCC 1.8984</strain>
    </source>
</reference>
<dbReference type="EMBL" id="BMMD01000007">
    <property type="protein sequence ID" value="GGJ77959.1"/>
    <property type="molecule type" value="Genomic_DNA"/>
</dbReference>
<keyword evidence="2" id="KW-1185">Reference proteome</keyword>
<dbReference type="AlphaFoldDB" id="A0A917UQW8"/>
<sequence>MRANVLSDAIARAQKAELARRAGISRTTALHLRDDISRARVSTLRELALALGYDIRIDLERASDPLASAAARSLLGDLDESAEYREWVERLQRYCPSGEPLGIVDEAARVSAPQHRGGSVMLSGRNDADRLVSAGVASGARWALSGAAALEALGSNGGGTVLMWSEDVTRAAQLLGGTHRRVKAEAAADVVIAPAHPSVFEGSTQVDDVVLVSPVQAIIDSFGLGGEVGATARRVAEAW</sequence>
<dbReference type="RefSeq" id="WP_188742848.1">
    <property type="nucleotide sequence ID" value="NZ_BAABFW010000018.1"/>
</dbReference>
<name>A0A917UQW8_9MICO</name>
<reference evidence="1" key="2">
    <citation type="submission" date="2020-09" db="EMBL/GenBank/DDBJ databases">
        <authorList>
            <person name="Sun Q."/>
            <person name="Zhou Y."/>
        </authorList>
    </citation>
    <scope>NUCLEOTIDE SEQUENCE</scope>
    <source>
        <strain evidence="1">CGMCC 1.8984</strain>
    </source>
</reference>
<evidence type="ECO:0000313" key="1">
    <source>
        <dbReference type="EMBL" id="GGJ77959.1"/>
    </source>
</evidence>
<dbReference type="InterPro" id="IPR010982">
    <property type="entry name" value="Lambda_DNA-bd_dom_sf"/>
</dbReference>
<comment type="caution">
    <text evidence="1">The sequence shown here is derived from an EMBL/GenBank/DDBJ whole genome shotgun (WGS) entry which is preliminary data.</text>
</comment>
<evidence type="ECO:0000313" key="2">
    <source>
        <dbReference type="Proteomes" id="UP000636956"/>
    </source>
</evidence>
<proteinExistence type="predicted"/>
<gene>
    <name evidence="1" type="ORF">GCM10011372_15350</name>
</gene>
<dbReference type="SUPFAM" id="SSF47413">
    <property type="entry name" value="lambda repressor-like DNA-binding domains"/>
    <property type="match status" value="1"/>
</dbReference>
<accession>A0A917UQW8</accession>